<sequence length="355" mass="40308">MTSPKPFSRLAFFVHAAEMLNHYQAVWELLGADGFDVVLHGSPQERAKSRELIGGLGYHCHDSEQVLDAAHRYDIVVSNHSMYTHRSQPLTKALGHRQVRFMYALGKAKHNFASWNAHYDLILCFGPWQAERLRECCDAVPFQMGYPRYDAYFRDTSLQGTVPVDLNLDPTKKTVLWLPTWLELSSISRYADAMAGLCERYNVIVKTHPLSAEAPADAGAMEQLKQYPFTAVITWVYDNLKLFRCADFVVCDYGGTAFGALYLDKNLLLLNVPGAEQDELTGDASPDILLRNDIFSLDPDTRWQLAERLADDQLWQQQAAVRQRLRRHYFAPSYGFSAELAVLALRNIETLIKQG</sequence>
<reference evidence="1 2" key="1">
    <citation type="journal article" date="2022" name="Int. J. Syst. Evol. Microbiol.">
        <title>Pseudomonas aegrilactucae sp. nov. and Pseudomonas morbosilactucae sp. nov., pathogens causing bacterial rot of lettuce in Japan.</title>
        <authorList>
            <person name="Sawada H."/>
            <person name="Fujikawa T."/>
            <person name="Satou M."/>
        </authorList>
    </citation>
    <scope>NUCLEOTIDE SEQUENCE [LARGE SCALE GENOMIC DNA]</scope>
    <source>
        <strain evidence="1 2">MAFF 302030</strain>
    </source>
</reference>
<dbReference type="AlphaFoldDB" id="A0A9X1YTP4"/>
<name>A0A9X1YTP4_9PSED</name>
<organism evidence="1 2">
    <name type="scientific">Pseudomonas morbosilactucae</name>
    <dbReference type="NCBI Taxonomy" id="2938197"/>
    <lineage>
        <taxon>Bacteria</taxon>
        <taxon>Pseudomonadati</taxon>
        <taxon>Pseudomonadota</taxon>
        <taxon>Gammaproteobacteria</taxon>
        <taxon>Pseudomonadales</taxon>
        <taxon>Pseudomonadaceae</taxon>
        <taxon>Pseudomonas</taxon>
    </lineage>
</organism>
<dbReference type="InterPro" id="IPR043148">
    <property type="entry name" value="TagF_C"/>
</dbReference>
<dbReference type="Gene3D" id="3.40.50.12580">
    <property type="match status" value="1"/>
</dbReference>
<dbReference type="GO" id="GO:0016020">
    <property type="term" value="C:membrane"/>
    <property type="evidence" value="ECO:0007669"/>
    <property type="project" value="InterPro"/>
</dbReference>
<gene>
    <name evidence="1" type="ORF">M1B34_06835</name>
</gene>
<proteinExistence type="predicted"/>
<comment type="caution">
    <text evidence="1">The sequence shown here is derived from an EMBL/GenBank/DDBJ whole genome shotgun (WGS) entry which is preliminary data.</text>
</comment>
<protein>
    <submittedName>
        <fullName evidence="1">CDP-glycerol glycerophosphotransferase family protein</fullName>
    </submittedName>
</protein>
<evidence type="ECO:0000313" key="1">
    <source>
        <dbReference type="EMBL" id="MCK9797459.1"/>
    </source>
</evidence>
<dbReference type="EMBL" id="JALQCW010000012">
    <property type="protein sequence ID" value="MCK9797459.1"/>
    <property type="molecule type" value="Genomic_DNA"/>
</dbReference>
<reference evidence="1 2" key="2">
    <citation type="journal article" date="2023" name="Plant Pathol.">
        <title>Dismantling and reorganizing Pseudomonas marginalis sensu#lato.</title>
        <authorList>
            <person name="Sawada H."/>
            <person name="Fujikawa T."/>
            <person name="Satou M."/>
        </authorList>
    </citation>
    <scope>NUCLEOTIDE SEQUENCE [LARGE SCALE GENOMIC DNA]</scope>
    <source>
        <strain evidence="1 2">MAFF 302030</strain>
    </source>
</reference>
<dbReference type="RefSeq" id="WP_268264723.1">
    <property type="nucleotide sequence ID" value="NZ_JALQCW010000012.1"/>
</dbReference>
<dbReference type="InterPro" id="IPR007554">
    <property type="entry name" value="Glycerophosphate_synth"/>
</dbReference>
<accession>A0A9X1YTP4</accession>
<dbReference type="Proteomes" id="UP001155059">
    <property type="component" value="Unassembled WGS sequence"/>
</dbReference>
<dbReference type="GO" id="GO:0047355">
    <property type="term" value="F:CDP-glycerol glycerophosphotransferase activity"/>
    <property type="evidence" value="ECO:0007669"/>
    <property type="project" value="InterPro"/>
</dbReference>
<dbReference type="Pfam" id="PF04464">
    <property type="entry name" value="Glyphos_transf"/>
    <property type="match status" value="1"/>
</dbReference>
<dbReference type="SUPFAM" id="SSF53756">
    <property type="entry name" value="UDP-Glycosyltransferase/glycogen phosphorylase"/>
    <property type="match status" value="1"/>
</dbReference>
<evidence type="ECO:0000313" key="2">
    <source>
        <dbReference type="Proteomes" id="UP001155059"/>
    </source>
</evidence>